<name>A0ABT8VPB2_9FLAO</name>
<keyword evidence="8" id="KW-1185">Reference proteome</keyword>
<evidence type="ECO:0000256" key="3">
    <source>
        <dbReference type="ARBA" id="ARBA00022989"/>
    </source>
</evidence>
<accession>A0ABT8VPB2</accession>
<reference evidence="7" key="1">
    <citation type="submission" date="2023-07" db="EMBL/GenBank/DDBJ databases">
        <title>Wenyingzhuangia sp. chi5 genome sequencing and assembly.</title>
        <authorList>
            <person name="Park S."/>
        </authorList>
    </citation>
    <scope>NUCLEOTIDE SEQUENCE</scope>
    <source>
        <strain evidence="7">Chi5</strain>
    </source>
</reference>
<feature type="chain" id="PRO_5047335382" evidence="5">
    <location>
        <begin position="22"/>
        <end position="275"/>
    </location>
</feature>
<gene>
    <name evidence="7" type="ORF">QVZ41_02950</name>
</gene>
<comment type="caution">
    <text evidence="7">The sequence shown here is derived from an EMBL/GenBank/DDBJ whole genome shotgun (WGS) entry which is preliminary data.</text>
</comment>
<keyword evidence="5" id="KW-0732">Signal</keyword>
<evidence type="ECO:0000259" key="6">
    <source>
        <dbReference type="Pfam" id="PF13675"/>
    </source>
</evidence>
<feature type="signal peptide" evidence="5">
    <location>
        <begin position="1"/>
        <end position="21"/>
    </location>
</feature>
<feature type="domain" description="NarX-like N-terminal" evidence="6">
    <location>
        <begin position="26"/>
        <end position="82"/>
    </location>
</feature>
<keyword evidence="2" id="KW-0812">Transmembrane</keyword>
<dbReference type="RefSeq" id="WP_302883055.1">
    <property type="nucleotide sequence ID" value="NZ_JAUMIT010000001.1"/>
</dbReference>
<proteinExistence type="predicted"/>
<comment type="subcellular location">
    <subcellularLocation>
        <location evidence="1">Membrane</location>
        <topology evidence="1">Multi-pass membrane protein</topology>
    </subcellularLocation>
</comment>
<keyword evidence="4" id="KW-0472">Membrane</keyword>
<dbReference type="Pfam" id="PF13675">
    <property type="entry name" value="PilJ"/>
    <property type="match status" value="1"/>
</dbReference>
<dbReference type="InterPro" id="IPR029095">
    <property type="entry name" value="NarX-like_N"/>
</dbReference>
<evidence type="ECO:0000256" key="1">
    <source>
        <dbReference type="ARBA" id="ARBA00004141"/>
    </source>
</evidence>
<sequence>MKNLFLITIVLLSFHKSFSQAKISISDAINIAGRQRMLGQRMAKDKVYLAADVNSTEAKKELEYTISIFQNGLKILKDFAPTDLIKSRVEEEEKTFNVYKTYILDDSKKAMQIVVNTNTIFLKICDNLVIEILEYAKQQPLNNINIPNKNLELKIPEATNIAGELRYLTQRLTLYYAINNYHIKNISPSEIDKIIKTLDKNINYLTALDINTLKIEEEINDIRIDWMKLKKGIYKDEKIDFEAKKINPIKLYKVCNRILYKANVTAKMYTELAKS</sequence>
<dbReference type="Proteomes" id="UP001168642">
    <property type="component" value="Unassembled WGS sequence"/>
</dbReference>
<evidence type="ECO:0000256" key="5">
    <source>
        <dbReference type="SAM" id="SignalP"/>
    </source>
</evidence>
<evidence type="ECO:0000256" key="4">
    <source>
        <dbReference type="ARBA" id="ARBA00023136"/>
    </source>
</evidence>
<keyword evidence="3" id="KW-1133">Transmembrane helix</keyword>
<organism evidence="7 8">
    <name type="scientific">Wenyingzhuangia gilva</name>
    <dbReference type="NCBI Taxonomy" id="3057677"/>
    <lineage>
        <taxon>Bacteria</taxon>
        <taxon>Pseudomonadati</taxon>
        <taxon>Bacteroidota</taxon>
        <taxon>Flavobacteriia</taxon>
        <taxon>Flavobacteriales</taxon>
        <taxon>Flavobacteriaceae</taxon>
        <taxon>Wenyingzhuangia</taxon>
    </lineage>
</organism>
<evidence type="ECO:0000313" key="7">
    <source>
        <dbReference type="EMBL" id="MDO3693805.1"/>
    </source>
</evidence>
<evidence type="ECO:0000256" key="2">
    <source>
        <dbReference type="ARBA" id="ARBA00022692"/>
    </source>
</evidence>
<evidence type="ECO:0000313" key="8">
    <source>
        <dbReference type="Proteomes" id="UP001168642"/>
    </source>
</evidence>
<dbReference type="EMBL" id="JAUMIT010000001">
    <property type="protein sequence ID" value="MDO3693805.1"/>
    <property type="molecule type" value="Genomic_DNA"/>
</dbReference>
<protein>
    <submittedName>
        <fullName evidence="7">Type IV pili methyl-accepting chemotaxis transducer N-terminal domain-containing protein</fullName>
    </submittedName>
</protein>